<name>A0AAD6Y6D0_9AGAR</name>
<organism evidence="1 2">
    <name type="scientific">Mycena pura</name>
    <dbReference type="NCBI Taxonomy" id="153505"/>
    <lineage>
        <taxon>Eukaryota</taxon>
        <taxon>Fungi</taxon>
        <taxon>Dikarya</taxon>
        <taxon>Basidiomycota</taxon>
        <taxon>Agaricomycotina</taxon>
        <taxon>Agaricomycetes</taxon>
        <taxon>Agaricomycetidae</taxon>
        <taxon>Agaricales</taxon>
        <taxon>Marasmiineae</taxon>
        <taxon>Mycenaceae</taxon>
        <taxon>Mycena</taxon>
    </lineage>
</organism>
<dbReference type="Proteomes" id="UP001219525">
    <property type="component" value="Unassembled WGS sequence"/>
</dbReference>
<keyword evidence="2" id="KW-1185">Reference proteome</keyword>
<accession>A0AAD6Y6D0</accession>
<sequence length="153" mass="16635">MNGSQSQLVSTAVGGTVPLALPVTGADPQVYKGDRRPIACGATLADETNGVSSPIDALSILWVAAQFCSVRSRPIDRMNWKQLPFTLLERRAPLRHIHSTATATQRRRDLAVMRKFHAHDTRSRIQLFLRWVGLSSGAMRGGSAATVAIIKGF</sequence>
<protein>
    <submittedName>
        <fullName evidence="1">Uncharacterized protein</fullName>
    </submittedName>
</protein>
<reference evidence="1" key="1">
    <citation type="submission" date="2023-03" db="EMBL/GenBank/DDBJ databases">
        <title>Massive genome expansion in bonnet fungi (Mycena s.s.) driven by repeated elements and novel gene families across ecological guilds.</title>
        <authorList>
            <consortium name="Lawrence Berkeley National Laboratory"/>
            <person name="Harder C.B."/>
            <person name="Miyauchi S."/>
            <person name="Viragh M."/>
            <person name="Kuo A."/>
            <person name="Thoen E."/>
            <person name="Andreopoulos B."/>
            <person name="Lu D."/>
            <person name="Skrede I."/>
            <person name="Drula E."/>
            <person name="Henrissat B."/>
            <person name="Morin E."/>
            <person name="Kohler A."/>
            <person name="Barry K."/>
            <person name="LaButti K."/>
            <person name="Morin E."/>
            <person name="Salamov A."/>
            <person name="Lipzen A."/>
            <person name="Mereny Z."/>
            <person name="Hegedus B."/>
            <person name="Baldrian P."/>
            <person name="Stursova M."/>
            <person name="Weitz H."/>
            <person name="Taylor A."/>
            <person name="Grigoriev I.V."/>
            <person name="Nagy L.G."/>
            <person name="Martin F."/>
            <person name="Kauserud H."/>
        </authorList>
    </citation>
    <scope>NUCLEOTIDE SEQUENCE</scope>
    <source>
        <strain evidence="1">9144</strain>
    </source>
</reference>
<evidence type="ECO:0000313" key="1">
    <source>
        <dbReference type="EMBL" id="KAJ7196290.1"/>
    </source>
</evidence>
<comment type="caution">
    <text evidence="1">The sequence shown here is derived from an EMBL/GenBank/DDBJ whole genome shotgun (WGS) entry which is preliminary data.</text>
</comment>
<dbReference type="EMBL" id="JARJCW010000085">
    <property type="protein sequence ID" value="KAJ7196290.1"/>
    <property type="molecule type" value="Genomic_DNA"/>
</dbReference>
<gene>
    <name evidence="1" type="ORF">GGX14DRAFT_403490</name>
</gene>
<evidence type="ECO:0000313" key="2">
    <source>
        <dbReference type="Proteomes" id="UP001219525"/>
    </source>
</evidence>
<dbReference type="AlphaFoldDB" id="A0AAD6Y6D0"/>
<proteinExistence type="predicted"/>